<keyword evidence="2 4" id="KW-0547">Nucleotide-binding</keyword>
<evidence type="ECO:0000313" key="7">
    <source>
        <dbReference type="EMBL" id="PBK77120.1"/>
    </source>
</evidence>
<keyword evidence="3 4" id="KW-0067">ATP-binding</keyword>
<dbReference type="GO" id="GO:0004672">
    <property type="term" value="F:protein kinase activity"/>
    <property type="evidence" value="ECO:0007669"/>
    <property type="project" value="InterPro"/>
</dbReference>
<feature type="domain" description="Protein kinase" evidence="6">
    <location>
        <begin position="78"/>
        <end position="399"/>
    </location>
</feature>
<reference evidence="8" key="1">
    <citation type="journal article" date="2017" name="Nat. Ecol. Evol.">
        <title>Genome expansion and lineage-specific genetic innovations in the forest pathogenic fungi Armillaria.</title>
        <authorList>
            <person name="Sipos G."/>
            <person name="Prasanna A.N."/>
            <person name="Walter M.C."/>
            <person name="O'Connor E."/>
            <person name="Balint B."/>
            <person name="Krizsan K."/>
            <person name="Kiss B."/>
            <person name="Hess J."/>
            <person name="Varga T."/>
            <person name="Slot J."/>
            <person name="Riley R."/>
            <person name="Boka B."/>
            <person name="Rigling D."/>
            <person name="Barry K."/>
            <person name="Lee J."/>
            <person name="Mihaltcheva S."/>
            <person name="LaButti K."/>
            <person name="Lipzen A."/>
            <person name="Waldron R."/>
            <person name="Moloney N.M."/>
            <person name="Sperisen C."/>
            <person name="Kredics L."/>
            <person name="Vagvoelgyi C."/>
            <person name="Patrignani A."/>
            <person name="Fitzpatrick D."/>
            <person name="Nagy I."/>
            <person name="Doyle S."/>
            <person name="Anderson J.B."/>
            <person name="Grigoriev I.V."/>
            <person name="Gueldener U."/>
            <person name="Muensterkoetter M."/>
            <person name="Nagy L.G."/>
        </authorList>
    </citation>
    <scope>NUCLEOTIDE SEQUENCE [LARGE SCALE GENOMIC DNA]</scope>
    <source>
        <strain evidence="8">28-4</strain>
    </source>
</reference>
<feature type="region of interest" description="Disordered" evidence="5">
    <location>
        <begin position="232"/>
        <end position="277"/>
    </location>
</feature>
<dbReference type="PROSITE" id="PS50011">
    <property type="entry name" value="PROTEIN_KINASE_DOM"/>
    <property type="match status" value="1"/>
</dbReference>
<proteinExistence type="inferred from homology"/>
<dbReference type="Proteomes" id="UP000218334">
    <property type="component" value="Unassembled WGS sequence"/>
</dbReference>
<feature type="compositionally biased region" description="Low complexity" evidence="5">
    <location>
        <begin position="262"/>
        <end position="274"/>
    </location>
</feature>
<name>A0A2H3C5F5_9AGAR</name>
<dbReference type="InterPro" id="IPR000719">
    <property type="entry name" value="Prot_kinase_dom"/>
</dbReference>
<evidence type="ECO:0000259" key="6">
    <source>
        <dbReference type="PROSITE" id="PS50011"/>
    </source>
</evidence>
<gene>
    <name evidence="7" type="ORF">ARMSODRAFT_949015</name>
</gene>
<dbReference type="STRING" id="1076256.A0A2H3C5F5"/>
<dbReference type="InterPro" id="IPR047173">
    <property type="entry name" value="STRAD_A/B-like"/>
</dbReference>
<accession>A0A2H3C5F5</accession>
<keyword evidence="7" id="KW-0808">Transferase</keyword>
<evidence type="ECO:0000256" key="3">
    <source>
        <dbReference type="ARBA" id="ARBA00022840"/>
    </source>
</evidence>
<dbReference type="PROSITE" id="PS00107">
    <property type="entry name" value="PROTEIN_KINASE_ATP"/>
    <property type="match status" value="1"/>
</dbReference>
<feature type="region of interest" description="Disordered" evidence="5">
    <location>
        <begin position="473"/>
        <end position="555"/>
    </location>
</feature>
<keyword evidence="7" id="KW-0418">Kinase</keyword>
<evidence type="ECO:0000256" key="2">
    <source>
        <dbReference type="ARBA" id="ARBA00022741"/>
    </source>
</evidence>
<dbReference type="Gene3D" id="1.10.510.10">
    <property type="entry name" value="Transferase(Phosphotransferase) domain 1"/>
    <property type="match status" value="2"/>
</dbReference>
<dbReference type="InterPro" id="IPR008271">
    <property type="entry name" value="Ser/Thr_kinase_AS"/>
</dbReference>
<feature type="compositionally biased region" description="Low complexity" evidence="5">
    <location>
        <begin position="507"/>
        <end position="520"/>
    </location>
</feature>
<evidence type="ECO:0000256" key="4">
    <source>
        <dbReference type="PROSITE-ProRule" id="PRU10141"/>
    </source>
</evidence>
<dbReference type="AlphaFoldDB" id="A0A2H3C5F5"/>
<dbReference type="InterPro" id="IPR011009">
    <property type="entry name" value="Kinase-like_dom_sf"/>
</dbReference>
<dbReference type="PANTHER" id="PTHR48014:SF21">
    <property type="entry name" value="SERINE_THREONINE-PROTEIN KINASE FRAY2"/>
    <property type="match status" value="1"/>
</dbReference>
<organism evidence="7 8">
    <name type="scientific">Armillaria solidipes</name>
    <dbReference type="NCBI Taxonomy" id="1076256"/>
    <lineage>
        <taxon>Eukaryota</taxon>
        <taxon>Fungi</taxon>
        <taxon>Dikarya</taxon>
        <taxon>Basidiomycota</taxon>
        <taxon>Agaricomycotina</taxon>
        <taxon>Agaricomycetes</taxon>
        <taxon>Agaricomycetidae</taxon>
        <taxon>Agaricales</taxon>
        <taxon>Marasmiineae</taxon>
        <taxon>Physalacriaceae</taxon>
        <taxon>Armillaria</taxon>
    </lineage>
</organism>
<keyword evidence="8" id="KW-1185">Reference proteome</keyword>
<feature type="compositionally biased region" description="Low complexity" evidence="5">
    <location>
        <begin position="235"/>
        <end position="247"/>
    </location>
</feature>
<evidence type="ECO:0000256" key="5">
    <source>
        <dbReference type="SAM" id="MobiDB-lite"/>
    </source>
</evidence>
<feature type="compositionally biased region" description="Basic and acidic residues" evidence="5">
    <location>
        <begin position="488"/>
        <end position="497"/>
    </location>
</feature>
<dbReference type="PROSITE" id="PS00108">
    <property type="entry name" value="PROTEIN_KINASE_ST"/>
    <property type="match status" value="1"/>
</dbReference>
<dbReference type="GO" id="GO:0005524">
    <property type="term" value="F:ATP binding"/>
    <property type="evidence" value="ECO:0007669"/>
    <property type="project" value="UniProtKB-UniRule"/>
</dbReference>
<evidence type="ECO:0000313" key="8">
    <source>
        <dbReference type="Proteomes" id="UP000218334"/>
    </source>
</evidence>
<evidence type="ECO:0000256" key="1">
    <source>
        <dbReference type="ARBA" id="ARBA00008874"/>
    </source>
</evidence>
<dbReference type="EMBL" id="KZ293416">
    <property type="protein sequence ID" value="PBK77120.1"/>
    <property type="molecule type" value="Genomic_DNA"/>
</dbReference>
<sequence>MHYRCLGRDEQGAHRCRPPSRRFVTTCISSASLFYDHHYRERSPTMLPTSKRPDMAPKEFIGAVEDHWDMYSDRSEDYTIGSPIGFGASSIVYSAEYKPQGCSSAIPCALKVLDLDSLPPHSLSLLQRETTLMSLSKHPNVLRVRGSWMDGHKLFIALRLMNKGSAADVMHYGWPAGLEEDVIRCILRQALLGLNYLHINGFIHRDVKAANLLIDDDGTVLLGDLGVAANLAEDTSPSTSKSQTVSSRYVASPRQQNSSHDSQGSAASGHSPHGSTRRVVLVEPTATHSRPKIGKRKSFVGTPCWMAPELIQGKNYDSSADIWSFGITALELTQGRPPRSRESPQKVLLKTIQEAPPTLDRDGGTYKYSRAFQEMVESCLVKDPSHRPTAEQLLQTQFFKGAKKPSYLIATILKNLPPLAHRQERRVISNTQTHRSIDSWDFAATIHSLGSVPRRHLPDESDNQGDDVVFEMEGEGDRESGRSSSHPGADEPERPVLVEEEPEPESDLVQSSASSSHSGSDFQGTSTSTSPEIGLSTSPLFVHGDAEPKTSQPVKEISTPIFTAIIPPSSVPVKSKLSISTSPPQRGLWKKIKTNIRRSSSIIMVQKHLKEDVS</sequence>
<feature type="binding site" evidence="4">
    <location>
        <position position="111"/>
    </location>
    <ligand>
        <name>ATP</name>
        <dbReference type="ChEBI" id="CHEBI:30616"/>
    </ligand>
</feature>
<dbReference type="GO" id="GO:0043539">
    <property type="term" value="F:protein serine/threonine kinase activator activity"/>
    <property type="evidence" value="ECO:0007669"/>
    <property type="project" value="InterPro"/>
</dbReference>
<dbReference type="PANTHER" id="PTHR48014">
    <property type="entry name" value="SERINE/THREONINE-PROTEIN KINASE FRAY2"/>
    <property type="match status" value="1"/>
</dbReference>
<dbReference type="SMART" id="SM00220">
    <property type="entry name" value="S_TKc"/>
    <property type="match status" value="1"/>
</dbReference>
<dbReference type="Pfam" id="PF00069">
    <property type="entry name" value="Pkinase"/>
    <property type="match status" value="2"/>
</dbReference>
<dbReference type="SUPFAM" id="SSF56112">
    <property type="entry name" value="Protein kinase-like (PK-like)"/>
    <property type="match status" value="1"/>
</dbReference>
<feature type="compositionally biased region" description="Polar residues" evidence="5">
    <location>
        <begin position="521"/>
        <end position="539"/>
    </location>
</feature>
<dbReference type="InterPro" id="IPR017441">
    <property type="entry name" value="Protein_kinase_ATP_BS"/>
</dbReference>
<protein>
    <submittedName>
        <fullName evidence="7">Kinase-like protein</fullName>
    </submittedName>
</protein>
<comment type="similarity">
    <text evidence="1">Belongs to the protein kinase superfamily. STE Ser/Thr protein kinase family. STE20 subfamily.</text>
</comment>